<dbReference type="InterPro" id="IPR052055">
    <property type="entry name" value="Hepadnavirus_pol/RT"/>
</dbReference>
<dbReference type="EMBL" id="CAMXCT010005680">
    <property type="protein sequence ID" value="CAI4013020.1"/>
    <property type="molecule type" value="Genomic_DNA"/>
</dbReference>
<dbReference type="OrthoDB" id="419294at2759"/>
<reference evidence="5 6" key="2">
    <citation type="submission" date="2024-05" db="EMBL/GenBank/DDBJ databases">
        <authorList>
            <person name="Chen Y."/>
            <person name="Shah S."/>
            <person name="Dougan E. K."/>
            <person name="Thang M."/>
            <person name="Chan C."/>
        </authorList>
    </citation>
    <scope>NUCLEOTIDE SEQUENCE [LARGE SCALE GENOMIC DNA]</scope>
</reference>
<gene>
    <name evidence="4" type="ORF">C1SCF055_LOCUS38028</name>
</gene>
<dbReference type="PANTHER" id="PTHR33050">
    <property type="entry name" value="REVERSE TRANSCRIPTASE DOMAIN-CONTAINING PROTEIN"/>
    <property type="match status" value="1"/>
</dbReference>
<dbReference type="PANTHER" id="PTHR33050:SF7">
    <property type="entry name" value="RIBONUCLEASE H"/>
    <property type="match status" value="1"/>
</dbReference>
<evidence type="ECO:0000313" key="5">
    <source>
        <dbReference type="EMBL" id="CAL4800332.1"/>
    </source>
</evidence>
<feature type="domain" description="C3H1-type" evidence="3">
    <location>
        <begin position="387"/>
        <end position="415"/>
    </location>
</feature>
<dbReference type="EMBL" id="CAMXCT030005680">
    <property type="protein sequence ID" value="CAL4800332.1"/>
    <property type="molecule type" value="Genomic_DNA"/>
</dbReference>
<keyword evidence="1" id="KW-0862">Zinc</keyword>
<dbReference type="PROSITE" id="PS50103">
    <property type="entry name" value="ZF_C3H1"/>
    <property type="match status" value="1"/>
</dbReference>
<evidence type="ECO:0000259" key="3">
    <source>
        <dbReference type="PROSITE" id="PS50103"/>
    </source>
</evidence>
<proteinExistence type="predicted"/>
<reference evidence="4" key="1">
    <citation type="submission" date="2022-10" db="EMBL/GenBank/DDBJ databases">
        <authorList>
            <person name="Chen Y."/>
            <person name="Dougan E. K."/>
            <person name="Chan C."/>
            <person name="Rhodes N."/>
            <person name="Thang M."/>
        </authorList>
    </citation>
    <scope>NUCLEOTIDE SEQUENCE</scope>
</reference>
<keyword evidence="6" id="KW-1185">Reference proteome</keyword>
<evidence type="ECO:0000313" key="6">
    <source>
        <dbReference type="Proteomes" id="UP001152797"/>
    </source>
</evidence>
<feature type="zinc finger region" description="C3H1-type" evidence="1">
    <location>
        <begin position="387"/>
        <end position="415"/>
    </location>
</feature>
<sequence>MVDRTEYKDTHVPDLAVRQVFGRQRVKSELCKLAADAGLLTVETFAMLGDDIAAVKATLKAMIPDAASLGTDVPEQELALTSLAAVWKTCSTMQDHFATRRAKMEEDPSKVPEIPGEDHAEFREVFVSRHPDVLLPMHREPHRKFVERVQRDFLVHGFVHFYEVGEIRTRNEQIAQKTGLTKNAEDLLRVVMVDQPSAASSESQVMDKLHAFFITLEYLNICEFSVKAGPLKYLSELEEWRQENRGLALLLTVDTLIRKKVHRVSSDQRKQFSTFSKALLEVLTNHKQLWNDARSSAELDKFKQAAHTAEPITPKKRSRSSSADAPRATPKSKKNKARRERQKAQLKKAKEVLNNSPVKGSKPGAARTTKDERVPSKEWASITAFKYSGARRCPFFNCSLGCRFGDQCKLKHVAPSPPPGDWIGEASGTNDAHASQEAGQTVPPLKQMAIPQWDEVEADLQALKAQAPFFLELFAGEAGITEAVHLQGISVLPPVDITPGKLVQQPKDILDLQFWKLVLDILAMGIVLFLHCGTPCNTFTAARKLDGGPPPLRSAAAPLGLALDDLCVQCPGTHKHEKLQGKVWHETLQRGVFRTKGAQVYPWILCSCIAVNIKEVMLRSLRHLHASFALEVPAADRKRALLSGKPWAVHRQAATAQKALQAGYQLKRGATKPLLEVELEPGQAVQWVLSVIHPFTCSAALPGALERALVQVATAPAAVVQQRAQLLQFWHQRALALLPRSVELIMQQPDPALRKLLLNCDHPAQAVLGRVCHVALYEEMLAACGSVDRALPSLLLQGFPIVGPISQAGRWPPYDKPQKVLSVQHALDRAWDLRSKIVQRVRAVPVTENLVKIWEATLEDVQEGSCLGPFATEQEITELLGQDDWIPTQRFEVVQKNKVRGCDSATTNLINQITEIKEKLQLPSTDSNVAAIRKLRTLAPEDDLQGWVLDERKAYRQIAVRPDHRKFSVICLKSPCSRQPAFFVMVGHSFGLVSAVYNYNRCSAAINEFLVSIFGLVAFSFYDDKYGFETSRSAASARHVAECVHWWLGASFDQKKLQLSETPTILGVTYNLKDLQLEIKAERKVDLLDEIDSILAAGCLDPGSAGKLKGKLMFGASQLWGKVGRAFLRPISERQYFKFPHNQEFKLDPPLVESLVQWRKLIEAGPPRPIDLACGRLADAVIFTDGFTPDPRSSDRSPDRIGGVLFDRRLKQPRQFTAEVPAWIKEQWLERTTQIMPIEMIAPVVALSSFSDRVVGADIILLIDSEAVEAALVKGYSSREDMCHIISVFWDLALEMRCRIFIDRVSTDANPADWPPRSRLDIGERAGWSTIDPVWPKAFDRKV</sequence>
<organism evidence="4">
    <name type="scientific">Cladocopium goreaui</name>
    <dbReference type="NCBI Taxonomy" id="2562237"/>
    <lineage>
        <taxon>Eukaryota</taxon>
        <taxon>Sar</taxon>
        <taxon>Alveolata</taxon>
        <taxon>Dinophyceae</taxon>
        <taxon>Suessiales</taxon>
        <taxon>Symbiodiniaceae</taxon>
        <taxon>Cladocopium</taxon>
    </lineage>
</organism>
<evidence type="ECO:0000256" key="1">
    <source>
        <dbReference type="PROSITE-ProRule" id="PRU00723"/>
    </source>
</evidence>
<protein>
    <recommendedName>
        <fullName evidence="3">C3H1-type domain-containing protein</fullName>
    </recommendedName>
</protein>
<dbReference type="GO" id="GO:0008270">
    <property type="term" value="F:zinc ion binding"/>
    <property type="evidence" value="ECO:0007669"/>
    <property type="project" value="UniProtKB-KW"/>
</dbReference>
<accession>A0A9P1DNV4</accession>
<dbReference type="EMBL" id="CAMXCT020005680">
    <property type="protein sequence ID" value="CAL1166395.1"/>
    <property type="molecule type" value="Genomic_DNA"/>
</dbReference>
<evidence type="ECO:0000256" key="2">
    <source>
        <dbReference type="SAM" id="MobiDB-lite"/>
    </source>
</evidence>
<feature type="region of interest" description="Disordered" evidence="2">
    <location>
        <begin position="305"/>
        <end position="373"/>
    </location>
</feature>
<feature type="compositionally biased region" description="Basic residues" evidence="2">
    <location>
        <begin position="330"/>
        <end position="347"/>
    </location>
</feature>
<keyword evidence="1" id="KW-0479">Metal-binding</keyword>
<evidence type="ECO:0000313" key="4">
    <source>
        <dbReference type="EMBL" id="CAI4013020.1"/>
    </source>
</evidence>
<keyword evidence="1" id="KW-0863">Zinc-finger</keyword>
<comment type="caution">
    <text evidence="4">The sequence shown here is derived from an EMBL/GenBank/DDBJ whole genome shotgun (WGS) entry which is preliminary data.</text>
</comment>
<dbReference type="InterPro" id="IPR000571">
    <property type="entry name" value="Znf_CCCH"/>
</dbReference>
<name>A0A9P1DNV4_9DINO</name>
<dbReference type="Proteomes" id="UP001152797">
    <property type="component" value="Unassembled WGS sequence"/>
</dbReference>